<protein>
    <submittedName>
        <fullName evidence="1">Uncharacterized protein</fullName>
    </submittedName>
</protein>
<sequence>MTTFIAWIKNPTKSIENLNSFILKAKIETKVSYLSDTKL</sequence>
<comment type="caution">
    <text evidence="1">The sequence shown here is derived from an EMBL/GenBank/DDBJ whole genome shotgun (WGS) entry which is preliminary data.</text>
</comment>
<evidence type="ECO:0000313" key="1">
    <source>
        <dbReference type="EMBL" id="KLE02424.1"/>
    </source>
</evidence>
<organism evidence="1 2">
    <name type="scientific">Aliarcobacter butzleri L351</name>
    <dbReference type="NCBI Taxonomy" id="1447259"/>
    <lineage>
        <taxon>Bacteria</taxon>
        <taxon>Pseudomonadati</taxon>
        <taxon>Campylobacterota</taxon>
        <taxon>Epsilonproteobacteria</taxon>
        <taxon>Campylobacterales</taxon>
        <taxon>Arcobacteraceae</taxon>
        <taxon>Aliarcobacter</taxon>
    </lineage>
</organism>
<evidence type="ECO:0000313" key="2">
    <source>
        <dbReference type="Proteomes" id="UP000035526"/>
    </source>
</evidence>
<proteinExistence type="predicted"/>
<reference evidence="1 2" key="1">
    <citation type="submission" date="2014-01" db="EMBL/GenBank/DDBJ databases">
        <title>Development of a Comparative Genomic Fingerprinting Assay for High Resolution Genotyping of Arcobacter butzleri.</title>
        <authorList>
            <person name="Webb A.L."/>
            <person name="Inglis G.D."/>
            <person name="Kruczkiewicz P."/>
            <person name="Selinger L.B."/>
            <person name="Taboada E.N."/>
        </authorList>
    </citation>
    <scope>NUCLEOTIDE SEQUENCE [LARGE SCALE GENOMIC DNA]</scope>
    <source>
        <strain evidence="1 2">L351</strain>
    </source>
</reference>
<gene>
    <name evidence="1" type="ORF">AF76_02100</name>
</gene>
<name>A0A837J7L3_9BACT</name>
<dbReference type="EMBL" id="JAIS01000026">
    <property type="protein sequence ID" value="KLE02424.1"/>
    <property type="molecule type" value="Genomic_DNA"/>
</dbReference>
<dbReference type="Proteomes" id="UP000035526">
    <property type="component" value="Unassembled WGS sequence"/>
</dbReference>
<dbReference type="AlphaFoldDB" id="A0A837J7L3"/>
<accession>A0A837J7L3</accession>